<evidence type="ECO:0000313" key="1">
    <source>
        <dbReference type="EMBL" id="TVU41384.1"/>
    </source>
</evidence>
<proteinExistence type="predicted"/>
<organism evidence="1 2">
    <name type="scientific">Eragrostis curvula</name>
    <name type="common">weeping love grass</name>
    <dbReference type="NCBI Taxonomy" id="38414"/>
    <lineage>
        <taxon>Eukaryota</taxon>
        <taxon>Viridiplantae</taxon>
        <taxon>Streptophyta</taxon>
        <taxon>Embryophyta</taxon>
        <taxon>Tracheophyta</taxon>
        <taxon>Spermatophyta</taxon>
        <taxon>Magnoliopsida</taxon>
        <taxon>Liliopsida</taxon>
        <taxon>Poales</taxon>
        <taxon>Poaceae</taxon>
        <taxon>PACMAD clade</taxon>
        <taxon>Chloridoideae</taxon>
        <taxon>Eragrostideae</taxon>
        <taxon>Eragrostidinae</taxon>
        <taxon>Eragrostis</taxon>
    </lineage>
</organism>
<protein>
    <submittedName>
        <fullName evidence="1">Uncharacterized protein</fullName>
    </submittedName>
</protein>
<keyword evidence="2" id="KW-1185">Reference proteome</keyword>
<dbReference type="Gramene" id="TVU41384">
    <property type="protein sequence ID" value="TVU41384"/>
    <property type="gene ID" value="EJB05_14894"/>
</dbReference>
<comment type="caution">
    <text evidence="1">The sequence shown here is derived from an EMBL/GenBank/DDBJ whole genome shotgun (WGS) entry which is preliminary data.</text>
</comment>
<sequence>MQCFSSRMPDKAACAFQPAFEPWQHGSDQCTFIKNLLEYLILCGFDDMFAGCRTASQTQQEPKKM</sequence>
<feature type="non-terminal residue" evidence="1">
    <location>
        <position position="65"/>
    </location>
</feature>
<dbReference type="AlphaFoldDB" id="A0A5J9W1J9"/>
<name>A0A5J9W1J9_9POAL</name>
<dbReference type="Proteomes" id="UP000324897">
    <property type="component" value="Chromosome 4"/>
</dbReference>
<dbReference type="EMBL" id="RWGY01000007">
    <property type="protein sequence ID" value="TVU41384.1"/>
    <property type="molecule type" value="Genomic_DNA"/>
</dbReference>
<accession>A0A5J9W1J9</accession>
<gene>
    <name evidence="1" type="ORF">EJB05_14894</name>
</gene>
<evidence type="ECO:0000313" key="2">
    <source>
        <dbReference type="Proteomes" id="UP000324897"/>
    </source>
</evidence>
<reference evidence="1 2" key="1">
    <citation type="journal article" date="2019" name="Sci. Rep.">
        <title>A high-quality genome of Eragrostis curvula grass provides insights into Poaceae evolution and supports new strategies to enhance forage quality.</title>
        <authorList>
            <person name="Carballo J."/>
            <person name="Santos B.A.C.M."/>
            <person name="Zappacosta D."/>
            <person name="Garbus I."/>
            <person name="Selva J.P."/>
            <person name="Gallo C.A."/>
            <person name="Diaz A."/>
            <person name="Albertini E."/>
            <person name="Caccamo M."/>
            <person name="Echenique V."/>
        </authorList>
    </citation>
    <scope>NUCLEOTIDE SEQUENCE [LARGE SCALE GENOMIC DNA]</scope>
    <source>
        <strain evidence="2">cv. Victoria</strain>
        <tissue evidence="1">Leaf</tissue>
    </source>
</reference>